<reference evidence="2 3" key="1">
    <citation type="submission" date="2021-02" db="EMBL/GenBank/DDBJ databases">
        <title>Leishmania (Mundinia) enrietti genome sequencing and assembly.</title>
        <authorList>
            <person name="Almutairi H."/>
            <person name="Gatherer D."/>
        </authorList>
    </citation>
    <scope>NUCLEOTIDE SEQUENCE [LARGE SCALE GENOMIC DNA]</scope>
    <source>
        <strain evidence="2">CUR178</strain>
    </source>
</reference>
<organism evidence="2 3">
    <name type="scientific">Leishmania enriettii</name>
    <dbReference type="NCBI Taxonomy" id="5663"/>
    <lineage>
        <taxon>Eukaryota</taxon>
        <taxon>Discoba</taxon>
        <taxon>Euglenozoa</taxon>
        <taxon>Kinetoplastea</taxon>
        <taxon>Metakinetoplastina</taxon>
        <taxon>Trypanosomatida</taxon>
        <taxon>Trypanosomatidae</taxon>
        <taxon>Leishmaniinae</taxon>
        <taxon>Leishmania</taxon>
    </lineage>
</organism>
<dbReference type="Proteomes" id="UP000674179">
    <property type="component" value="Chromosome 13"/>
</dbReference>
<evidence type="ECO:0000256" key="1">
    <source>
        <dbReference type="SAM" id="MobiDB-lite"/>
    </source>
</evidence>
<keyword evidence="3" id="KW-1185">Reference proteome</keyword>
<proteinExistence type="predicted"/>
<sequence>MHAAAPPAPPTPQVRYVDLLVGSSSDHELGALETIREAGQSPEAVTKAGRHGPDGTAAPRGRKLVTRVTTPERIRRTSARLYEDIHAIMDRHDARTSRELDLRRRVSRNPRISYLEEQLNRPRHRATGASSSSCVEKTVLPNVHQMFDESRRAYLSEAQGQRTYFPSSSKPTTYSSKNPSTFSYRFQLHPSANGSA</sequence>
<accession>A0A836GY27</accession>
<comment type="caution">
    <text evidence="2">The sequence shown here is derived from an EMBL/GenBank/DDBJ whole genome shotgun (WGS) entry which is preliminary data.</text>
</comment>
<feature type="region of interest" description="Disordered" evidence="1">
    <location>
        <begin position="162"/>
        <end position="196"/>
    </location>
</feature>
<gene>
    <name evidence="2" type="ORF">CUR178_07727</name>
</gene>
<feature type="region of interest" description="Disordered" evidence="1">
    <location>
        <begin position="35"/>
        <end position="60"/>
    </location>
</feature>
<dbReference type="OrthoDB" id="273668at2759"/>
<dbReference type="AlphaFoldDB" id="A0A836GY27"/>
<dbReference type="RefSeq" id="XP_067694623.1">
    <property type="nucleotide sequence ID" value="XM_067839364.1"/>
</dbReference>
<dbReference type="KEGG" id="lenr:94174874"/>
<evidence type="ECO:0000313" key="2">
    <source>
        <dbReference type="EMBL" id="KAG5483406.1"/>
    </source>
</evidence>
<name>A0A836GY27_LEIEN</name>
<dbReference type="GeneID" id="94174874"/>
<feature type="compositionally biased region" description="Low complexity" evidence="1">
    <location>
        <begin position="166"/>
        <end position="181"/>
    </location>
</feature>
<protein>
    <submittedName>
        <fullName evidence="2">Uncharacterized protein</fullName>
    </submittedName>
</protein>
<evidence type="ECO:0000313" key="3">
    <source>
        <dbReference type="Proteomes" id="UP000674179"/>
    </source>
</evidence>
<dbReference type="EMBL" id="JAFHKP010000013">
    <property type="protein sequence ID" value="KAG5483406.1"/>
    <property type="molecule type" value="Genomic_DNA"/>
</dbReference>